<dbReference type="Proteomes" id="UP000642819">
    <property type="component" value="Unassembled WGS sequence"/>
</dbReference>
<dbReference type="EMBL" id="BMXK01000003">
    <property type="protein sequence ID" value="GHD02877.1"/>
    <property type="molecule type" value="Genomic_DNA"/>
</dbReference>
<comment type="caution">
    <text evidence="1">The sequence shown here is derived from an EMBL/GenBank/DDBJ whole genome shotgun (WGS) entry which is preliminary data.</text>
</comment>
<reference evidence="2" key="1">
    <citation type="journal article" date="2019" name="Int. J. Syst. Evol. Microbiol.">
        <title>The Global Catalogue of Microorganisms (GCM) 10K type strain sequencing project: providing services to taxonomists for standard genome sequencing and annotation.</title>
        <authorList>
            <consortium name="The Broad Institute Genomics Platform"/>
            <consortium name="The Broad Institute Genome Sequencing Center for Infectious Disease"/>
            <person name="Wu L."/>
            <person name="Ma J."/>
        </authorList>
    </citation>
    <scope>NUCLEOTIDE SEQUENCE [LARGE SCALE GENOMIC DNA]</scope>
    <source>
        <strain evidence="2">KCTC 19466</strain>
    </source>
</reference>
<accession>A0ABQ3GF60</accession>
<proteinExistence type="predicted"/>
<protein>
    <recommendedName>
        <fullName evidence="3">DUF2332 domain-containing protein</fullName>
    </recommendedName>
</protein>
<evidence type="ECO:0000313" key="2">
    <source>
        <dbReference type="Proteomes" id="UP000642819"/>
    </source>
</evidence>
<organism evidence="1 2">
    <name type="scientific">Zhihengliuella salsuginis</name>
    <dbReference type="NCBI Taxonomy" id="578222"/>
    <lineage>
        <taxon>Bacteria</taxon>
        <taxon>Bacillati</taxon>
        <taxon>Actinomycetota</taxon>
        <taxon>Actinomycetes</taxon>
        <taxon>Micrococcales</taxon>
        <taxon>Micrococcaceae</taxon>
        <taxon>Zhihengliuella</taxon>
    </lineage>
</organism>
<name>A0ABQ3GF60_9MICC</name>
<dbReference type="InterPro" id="IPR011200">
    <property type="entry name" value="UCP012608"/>
</dbReference>
<gene>
    <name evidence="1" type="ORF">GCM10008096_08490</name>
</gene>
<evidence type="ECO:0000313" key="1">
    <source>
        <dbReference type="EMBL" id="GHD02877.1"/>
    </source>
</evidence>
<sequence length="255" mass="27395">MTQTNEPARCATLLPVFEQIQSDSGKPLALIELGPSAGLCLLPDRFAYRYDGGDVLGAENLAAGAPLLECATTGNPPLPTRLPEIASRTGVDLNPLDGADPETARWLKCLVWPGQTERLDRLSAGLDVLTSLPRDDPGGPVTLVRGDLLAHVETLVNAVPAEHTAVVYHSAVTSYLPPGLRHAFLELVATLDCRWIANEGFFMSDATDGEIAVPRERSGMFVMTLDGVPQAYTHQHGVQLHWEADGAWPEDGQSI</sequence>
<keyword evidence="2" id="KW-1185">Reference proteome</keyword>
<dbReference type="Pfam" id="PF10094">
    <property type="entry name" value="DUF2332"/>
    <property type="match status" value="1"/>
</dbReference>
<evidence type="ECO:0008006" key="3">
    <source>
        <dbReference type="Google" id="ProtNLM"/>
    </source>
</evidence>